<evidence type="ECO:0000256" key="2">
    <source>
        <dbReference type="ARBA" id="ARBA00022475"/>
    </source>
</evidence>
<dbReference type="Proteomes" id="UP001152321">
    <property type="component" value="Unassembled WGS sequence"/>
</dbReference>
<keyword evidence="9" id="KW-1185">Reference proteome</keyword>
<evidence type="ECO:0000313" key="9">
    <source>
        <dbReference type="Proteomes" id="UP001152321"/>
    </source>
</evidence>
<evidence type="ECO:0000256" key="4">
    <source>
        <dbReference type="ARBA" id="ARBA00022989"/>
    </source>
</evidence>
<comment type="subcellular location">
    <subcellularLocation>
        <location evidence="1">Cell membrane</location>
        <topology evidence="1">Multi-pass membrane protein</topology>
    </subcellularLocation>
</comment>
<reference evidence="8" key="1">
    <citation type="submission" date="2022-08" db="EMBL/GenBank/DDBJ databases">
        <title>Novel Bdellovibrio Species Isolated from Svalbard: Designation Bdellovibrio svalbardensis.</title>
        <authorList>
            <person name="Mitchell R.J."/>
            <person name="Choi S.Y."/>
        </authorList>
    </citation>
    <scope>NUCLEOTIDE SEQUENCE</scope>
    <source>
        <strain evidence="8">PAP01</strain>
    </source>
</reference>
<feature type="transmembrane region" description="Helical" evidence="6">
    <location>
        <begin position="73"/>
        <end position="94"/>
    </location>
</feature>
<dbReference type="InterPro" id="IPR032816">
    <property type="entry name" value="VTT_dom"/>
</dbReference>
<dbReference type="RefSeq" id="WP_277577665.1">
    <property type="nucleotide sequence ID" value="NZ_JANRMI010000002.1"/>
</dbReference>
<comment type="caution">
    <text evidence="8">The sequence shown here is derived from an EMBL/GenBank/DDBJ whole genome shotgun (WGS) entry which is preliminary data.</text>
</comment>
<evidence type="ECO:0000256" key="3">
    <source>
        <dbReference type="ARBA" id="ARBA00022692"/>
    </source>
</evidence>
<dbReference type="InterPro" id="IPR051311">
    <property type="entry name" value="DedA_domain"/>
</dbReference>
<evidence type="ECO:0000256" key="1">
    <source>
        <dbReference type="ARBA" id="ARBA00004651"/>
    </source>
</evidence>
<protein>
    <submittedName>
        <fullName evidence="8">DedA family protein</fullName>
    </submittedName>
</protein>
<organism evidence="8 9">
    <name type="scientific">Bdellovibrio svalbardensis</name>
    <dbReference type="NCBI Taxonomy" id="2972972"/>
    <lineage>
        <taxon>Bacteria</taxon>
        <taxon>Pseudomonadati</taxon>
        <taxon>Bdellovibrionota</taxon>
        <taxon>Bdellovibrionia</taxon>
        <taxon>Bdellovibrionales</taxon>
        <taxon>Pseudobdellovibrionaceae</taxon>
        <taxon>Bdellovibrio</taxon>
    </lineage>
</organism>
<feature type="transmembrane region" description="Helical" evidence="6">
    <location>
        <begin position="160"/>
        <end position="179"/>
    </location>
</feature>
<feature type="transmembrane region" description="Helical" evidence="6">
    <location>
        <begin position="21"/>
        <end position="39"/>
    </location>
</feature>
<dbReference type="PANTHER" id="PTHR42709">
    <property type="entry name" value="ALKALINE PHOSPHATASE LIKE PROTEIN"/>
    <property type="match status" value="1"/>
</dbReference>
<gene>
    <name evidence="8" type="ORF">NWE73_07420</name>
</gene>
<name>A0ABT6DH53_9BACT</name>
<keyword evidence="5 6" id="KW-0472">Membrane</keyword>
<evidence type="ECO:0000256" key="6">
    <source>
        <dbReference type="SAM" id="Phobius"/>
    </source>
</evidence>
<dbReference type="PANTHER" id="PTHR42709:SF6">
    <property type="entry name" value="UNDECAPRENYL PHOSPHATE TRANSPORTER A"/>
    <property type="match status" value="1"/>
</dbReference>
<feature type="domain" description="VTT" evidence="7">
    <location>
        <begin position="40"/>
        <end position="177"/>
    </location>
</feature>
<proteinExistence type="predicted"/>
<keyword evidence="4 6" id="KW-1133">Transmembrane helix</keyword>
<dbReference type="EMBL" id="JANRMI010000002">
    <property type="protein sequence ID" value="MDG0816188.1"/>
    <property type="molecule type" value="Genomic_DNA"/>
</dbReference>
<accession>A0ABT6DH53</accession>
<sequence>MELANEPIFQWISQFAYSPGTVYLVIVGMMLLSAVGLPIPEELTLISVGILAFVGKNPDVFPPPYAGAPVVNVHYAAIIAFVAVVFSDTLIYTIGRVFGRKLLYHPRVHKMFPPHLMKRVEEWTHKYGMYACGIFRFTPGIRFPGHLACGMMHFPLWKFLLIDGIAAAISVPTQIYLLAHYGEPILKKLREFKIVLLVVLVLVAVYFLVKKLRQRSAEKNA</sequence>
<evidence type="ECO:0000256" key="5">
    <source>
        <dbReference type="ARBA" id="ARBA00023136"/>
    </source>
</evidence>
<feature type="transmembrane region" description="Helical" evidence="6">
    <location>
        <begin position="191"/>
        <end position="209"/>
    </location>
</feature>
<dbReference type="Pfam" id="PF09335">
    <property type="entry name" value="VTT_dom"/>
    <property type="match status" value="1"/>
</dbReference>
<evidence type="ECO:0000259" key="7">
    <source>
        <dbReference type="Pfam" id="PF09335"/>
    </source>
</evidence>
<keyword evidence="3 6" id="KW-0812">Transmembrane</keyword>
<keyword evidence="2" id="KW-1003">Cell membrane</keyword>
<evidence type="ECO:0000313" key="8">
    <source>
        <dbReference type="EMBL" id="MDG0816188.1"/>
    </source>
</evidence>